<feature type="domain" description="Lipoyl-binding" evidence="8">
    <location>
        <begin position="126"/>
        <end position="201"/>
    </location>
</feature>
<feature type="compositionally biased region" description="Basic and acidic residues" evidence="7">
    <location>
        <begin position="336"/>
        <end position="373"/>
    </location>
</feature>
<dbReference type="GO" id="GO:0005737">
    <property type="term" value="C:cytoplasm"/>
    <property type="evidence" value="ECO:0007669"/>
    <property type="project" value="TreeGrafter"/>
</dbReference>
<dbReference type="PROSITE" id="PS00189">
    <property type="entry name" value="LIPOYL"/>
    <property type="match status" value="3"/>
</dbReference>
<evidence type="ECO:0000256" key="1">
    <source>
        <dbReference type="ARBA" id="ARBA00001938"/>
    </source>
</evidence>
<dbReference type="OrthoDB" id="9805770at2"/>
<dbReference type="CDD" id="cd06849">
    <property type="entry name" value="lipoyl_domain"/>
    <property type="match status" value="3"/>
</dbReference>
<dbReference type="Gene3D" id="3.30.559.10">
    <property type="entry name" value="Chloramphenicol acetyltransferase-like domain"/>
    <property type="match status" value="1"/>
</dbReference>
<dbReference type="Pfam" id="PF02817">
    <property type="entry name" value="E3_binding"/>
    <property type="match status" value="1"/>
</dbReference>
<comment type="cofactor">
    <cofactor evidence="1 6">
        <name>(R)-lipoate</name>
        <dbReference type="ChEBI" id="CHEBI:83088"/>
    </cofactor>
</comment>
<dbReference type="InterPro" id="IPR036625">
    <property type="entry name" value="E3-bd_dom_sf"/>
</dbReference>
<dbReference type="Pfam" id="PF00198">
    <property type="entry name" value="2-oxoacid_dh"/>
    <property type="match status" value="1"/>
</dbReference>
<dbReference type="PANTHER" id="PTHR43178">
    <property type="entry name" value="DIHYDROLIPOAMIDE ACETYLTRANSFERASE COMPONENT OF PYRUVATE DEHYDROGENASE COMPLEX"/>
    <property type="match status" value="1"/>
</dbReference>
<evidence type="ECO:0000259" key="9">
    <source>
        <dbReference type="PROSITE" id="PS51826"/>
    </source>
</evidence>
<evidence type="ECO:0000256" key="3">
    <source>
        <dbReference type="ARBA" id="ARBA00022679"/>
    </source>
</evidence>
<dbReference type="RefSeq" id="WP_098468605.1">
    <property type="nucleotide sequence ID" value="NZ_PDJD01000001.1"/>
</dbReference>
<evidence type="ECO:0000256" key="5">
    <source>
        <dbReference type="ARBA" id="ARBA00023315"/>
    </source>
</evidence>
<name>A0A2A9D0L8_9MICO</name>
<dbReference type="AlphaFoldDB" id="A0A2A9D0L8"/>
<dbReference type="InterPro" id="IPR004167">
    <property type="entry name" value="PSBD"/>
</dbReference>
<feature type="domain" description="Lipoyl-binding" evidence="8">
    <location>
        <begin position="248"/>
        <end position="323"/>
    </location>
</feature>
<feature type="compositionally biased region" description="Low complexity" evidence="7">
    <location>
        <begin position="325"/>
        <end position="335"/>
    </location>
</feature>
<evidence type="ECO:0000256" key="4">
    <source>
        <dbReference type="ARBA" id="ARBA00022823"/>
    </source>
</evidence>
<dbReference type="SUPFAM" id="SSF51230">
    <property type="entry name" value="Single hybrid motif"/>
    <property type="match status" value="3"/>
</dbReference>
<dbReference type="PROSITE" id="PS51826">
    <property type="entry name" value="PSBD"/>
    <property type="match status" value="1"/>
</dbReference>
<dbReference type="Gene3D" id="2.40.50.100">
    <property type="match status" value="3"/>
</dbReference>
<dbReference type="Proteomes" id="UP000224915">
    <property type="component" value="Unassembled WGS sequence"/>
</dbReference>
<dbReference type="SUPFAM" id="SSF52777">
    <property type="entry name" value="CoA-dependent acyltransferases"/>
    <property type="match status" value="1"/>
</dbReference>
<dbReference type="SUPFAM" id="SSF47005">
    <property type="entry name" value="Peripheral subunit-binding domain of 2-oxo acid dehydrogenase complex"/>
    <property type="match status" value="1"/>
</dbReference>
<dbReference type="EC" id="2.3.1.-" evidence="6"/>
<dbReference type="InterPro" id="IPR011053">
    <property type="entry name" value="Single_hybrid_motif"/>
</dbReference>
<keyword evidence="11" id="KW-1185">Reference proteome</keyword>
<dbReference type="InterPro" id="IPR001078">
    <property type="entry name" value="2-oxoacid_DH_actylTfrase"/>
</dbReference>
<feature type="compositionally biased region" description="Low complexity" evidence="7">
    <location>
        <begin position="203"/>
        <end position="213"/>
    </location>
</feature>
<feature type="compositionally biased region" description="Low complexity" evidence="7">
    <location>
        <begin position="430"/>
        <end position="453"/>
    </location>
</feature>
<feature type="region of interest" description="Disordered" evidence="7">
    <location>
        <begin position="203"/>
        <end position="264"/>
    </location>
</feature>
<dbReference type="GO" id="GO:0031405">
    <property type="term" value="F:lipoic acid binding"/>
    <property type="evidence" value="ECO:0007669"/>
    <property type="project" value="TreeGrafter"/>
</dbReference>
<gene>
    <name evidence="10" type="ORF">ATL40_1056</name>
</gene>
<dbReference type="GO" id="GO:0016407">
    <property type="term" value="F:acetyltransferase activity"/>
    <property type="evidence" value="ECO:0007669"/>
    <property type="project" value="TreeGrafter"/>
</dbReference>
<comment type="similarity">
    <text evidence="2 6">Belongs to the 2-oxoacid dehydrogenase family.</text>
</comment>
<evidence type="ECO:0000313" key="11">
    <source>
        <dbReference type="Proteomes" id="UP000224915"/>
    </source>
</evidence>
<keyword evidence="3 6" id="KW-0808">Transferase</keyword>
<dbReference type="InterPro" id="IPR000089">
    <property type="entry name" value="Biotin_lipoyl"/>
</dbReference>
<feature type="region of interest" description="Disordered" evidence="7">
    <location>
        <begin position="76"/>
        <end position="136"/>
    </location>
</feature>
<evidence type="ECO:0000256" key="7">
    <source>
        <dbReference type="SAM" id="MobiDB-lite"/>
    </source>
</evidence>
<dbReference type="Pfam" id="PF00364">
    <property type="entry name" value="Biotin_lipoyl"/>
    <property type="match status" value="3"/>
</dbReference>
<dbReference type="InterPro" id="IPR050743">
    <property type="entry name" value="2-oxoacid_DH_E2_comp"/>
</dbReference>
<keyword evidence="4 6" id="KW-0450">Lipoyl</keyword>
<evidence type="ECO:0000256" key="6">
    <source>
        <dbReference type="RuleBase" id="RU003423"/>
    </source>
</evidence>
<feature type="region of interest" description="Disordered" evidence="7">
    <location>
        <begin position="318"/>
        <end position="381"/>
    </location>
</feature>
<feature type="compositionally biased region" description="Low complexity" evidence="7">
    <location>
        <begin position="83"/>
        <end position="126"/>
    </location>
</feature>
<evidence type="ECO:0000313" key="10">
    <source>
        <dbReference type="EMBL" id="PFG19492.1"/>
    </source>
</evidence>
<dbReference type="NCBIfam" id="TIGR02927">
    <property type="entry name" value="SucB_Actino"/>
    <property type="match status" value="1"/>
</dbReference>
<organism evidence="10 11">
    <name type="scientific">Serinibacter salmoneus</name>
    <dbReference type="NCBI Taxonomy" id="556530"/>
    <lineage>
        <taxon>Bacteria</taxon>
        <taxon>Bacillati</taxon>
        <taxon>Actinomycetota</taxon>
        <taxon>Actinomycetes</taxon>
        <taxon>Micrococcales</taxon>
        <taxon>Beutenbergiaceae</taxon>
        <taxon>Serinibacter</taxon>
    </lineage>
</organism>
<comment type="caution">
    <text evidence="10">The sequence shown here is derived from an EMBL/GenBank/DDBJ whole genome shotgun (WGS) entry which is preliminary data.</text>
</comment>
<evidence type="ECO:0000259" key="8">
    <source>
        <dbReference type="PROSITE" id="PS50968"/>
    </source>
</evidence>
<feature type="region of interest" description="Disordered" evidence="7">
    <location>
        <begin position="430"/>
        <end position="462"/>
    </location>
</feature>
<accession>A0A2A9D0L8</accession>
<evidence type="ECO:0000256" key="2">
    <source>
        <dbReference type="ARBA" id="ARBA00007317"/>
    </source>
</evidence>
<sequence>MAESVKMPALGESVTEGTVTRWLKEVGESIEVDEPLLEVSTDKVDTEVPSPVAGVVEKILVEEDETVEVGAELAVIGDGSGSAGDDAAPASTSASEAEPTPEAPAAEPTPEASAAPAAPASGEVSGTEVTLPALGESVTEGTVTRWLKEVGESIEVDEPLLEVSTDKVDTEVPSPVAGTVLAIKVAEDETAEVGSVLAIIGDPSAAPAESSPEAPEKESPKQEAPKQEAPEQEAPKAEAKPASGDVSGTEVTLPALGESVTEGTVTRWLKEVGESIEVDEPLLEVSTDKVDTEVPSPVAGTVLAIKVAEDETAEVGSVLAIIGDPSAAPAESSPEAPEKESPKQEAPKQESPKQEAPKQEAPKQEAPKQEAPKQEAPAGDDSAVYVTPLVRKLAAQHGVDLTTVSGSGVGGRIRKQDVIAAAEAAKKASEAPAPAASSTASAAPAAPAAAPSTKMPVSELRGTSEKMSRLRKIIAQRMPESLHTMAQLTTVVEVDVTKVAALRAKSKNVFAEKTGQKLTYLPFFAKAAIEALQAYPKINARIEDDTIVYPGGENLAIAVDTPRGLLTPVIKDAGEMTIADLAGGINDLAARTRDNKVGPDELSGGTFTLTNTGSAGALFDTPIVPAPTVAILGVGTIVKRPVVISGPEGDSIAIRSMVYLAISYDHRLVDGADAGRYLSLVKRRLEEGAFEGDLGI</sequence>
<dbReference type="EMBL" id="PDJD01000001">
    <property type="protein sequence ID" value="PFG19492.1"/>
    <property type="molecule type" value="Genomic_DNA"/>
</dbReference>
<dbReference type="Gene3D" id="4.10.320.10">
    <property type="entry name" value="E3-binding domain"/>
    <property type="match status" value="1"/>
</dbReference>
<dbReference type="InterPro" id="IPR003016">
    <property type="entry name" value="2-oxoA_DH_lipoyl-BS"/>
</dbReference>
<dbReference type="FunFam" id="3.30.559.10:FF:000007">
    <property type="entry name" value="Dihydrolipoamide acetyltransferase component of pyruvate dehydrogenase complex"/>
    <property type="match status" value="1"/>
</dbReference>
<feature type="domain" description="Lipoyl-binding" evidence="8">
    <location>
        <begin position="2"/>
        <end position="77"/>
    </location>
</feature>
<dbReference type="PROSITE" id="PS50968">
    <property type="entry name" value="BIOTINYL_LIPOYL"/>
    <property type="match status" value="3"/>
</dbReference>
<reference evidence="10 11" key="1">
    <citation type="submission" date="2017-10" db="EMBL/GenBank/DDBJ databases">
        <title>Sequencing the genomes of 1000 actinobacteria strains.</title>
        <authorList>
            <person name="Klenk H.-P."/>
        </authorList>
    </citation>
    <scope>NUCLEOTIDE SEQUENCE [LARGE SCALE GENOMIC DNA]</scope>
    <source>
        <strain evidence="10 11">DSM 21801</strain>
    </source>
</reference>
<feature type="compositionally biased region" description="Basic and acidic residues" evidence="7">
    <location>
        <begin position="214"/>
        <end position="239"/>
    </location>
</feature>
<dbReference type="PANTHER" id="PTHR43178:SF5">
    <property type="entry name" value="LIPOAMIDE ACYLTRANSFERASE COMPONENT OF BRANCHED-CHAIN ALPHA-KETO ACID DEHYDROGENASE COMPLEX, MITOCHONDRIAL"/>
    <property type="match status" value="1"/>
</dbReference>
<dbReference type="InterPro" id="IPR023213">
    <property type="entry name" value="CAT-like_dom_sf"/>
</dbReference>
<feature type="domain" description="Peripheral subunit-binding (PSBD)" evidence="9">
    <location>
        <begin position="385"/>
        <end position="422"/>
    </location>
</feature>
<proteinExistence type="inferred from homology"/>
<dbReference type="InterPro" id="IPR014276">
    <property type="entry name" value="2-oxoglutarate_DH_E2"/>
</dbReference>
<keyword evidence="5 6" id="KW-0012">Acyltransferase</keyword>
<protein>
    <recommendedName>
        <fullName evidence="6">Dihydrolipoamide acetyltransferase component of pyruvate dehydrogenase complex</fullName>
        <ecNumber evidence="6">2.3.1.-</ecNumber>
    </recommendedName>
</protein>